<dbReference type="CDD" id="cd07346">
    <property type="entry name" value="ABC_6TM_exporters"/>
    <property type="match status" value="1"/>
</dbReference>
<comment type="subcellular location">
    <subcellularLocation>
        <location evidence="1">Cell membrane</location>
        <topology evidence="1">Multi-pass membrane protein</topology>
    </subcellularLocation>
</comment>
<evidence type="ECO:0000259" key="11">
    <source>
        <dbReference type="PROSITE" id="PS50929"/>
    </source>
</evidence>
<dbReference type="PROSITE" id="PS50893">
    <property type="entry name" value="ABC_TRANSPORTER_2"/>
    <property type="match status" value="1"/>
</dbReference>
<protein>
    <submittedName>
        <fullName evidence="12">ABC transporter ATPase/permease</fullName>
        <ecNumber evidence="12">3.6.3.-</ecNumber>
    </submittedName>
</protein>
<evidence type="ECO:0000256" key="2">
    <source>
        <dbReference type="ARBA" id="ARBA00022448"/>
    </source>
</evidence>
<feature type="transmembrane region" description="Helical" evidence="9">
    <location>
        <begin position="22"/>
        <end position="48"/>
    </location>
</feature>
<feature type="domain" description="ABC transporter" evidence="10">
    <location>
        <begin position="337"/>
        <end position="573"/>
    </location>
</feature>
<dbReference type="Gene3D" id="3.40.50.300">
    <property type="entry name" value="P-loop containing nucleotide triphosphate hydrolases"/>
    <property type="match status" value="1"/>
</dbReference>
<keyword evidence="7 9" id="KW-0472">Membrane</keyword>
<dbReference type="PANTHER" id="PTHR43394:SF1">
    <property type="entry name" value="ATP-BINDING CASSETTE SUB-FAMILY B MEMBER 10, MITOCHONDRIAL"/>
    <property type="match status" value="1"/>
</dbReference>
<dbReference type="InterPro" id="IPR017871">
    <property type="entry name" value="ABC_transporter-like_CS"/>
</dbReference>
<dbReference type="Gene3D" id="1.20.1560.10">
    <property type="entry name" value="ABC transporter type 1, transmembrane domain"/>
    <property type="match status" value="1"/>
</dbReference>
<evidence type="ECO:0000256" key="1">
    <source>
        <dbReference type="ARBA" id="ARBA00004651"/>
    </source>
</evidence>
<keyword evidence="5" id="KW-0067">ATP-binding</keyword>
<dbReference type="EMBL" id="UHAI01000002">
    <property type="protein sequence ID" value="SUK18726.1"/>
    <property type="molecule type" value="Genomic_DNA"/>
</dbReference>
<evidence type="ECO:0000256" key="8">
    <source>
        <dbReference type="ARBA" id="ARBA00025074"/>
    </source>
</evidence>
<dbReference type="InterPro" id="IPR011527">
    <property type="entry name" value="ABC1_TM_dom"/>
</dbReference>
<keyword evidence="6 9" id="KW-1133">Transmembrane helix</keyword>
<evidence type="ECO:0000256" key="6">
    <source>
        <dbReference type="ARBA" id="ARBA00022989"/>
    </source>
</evidence>
<dbReference type="SUPFAM" id="SSF52540">
    <property type="entry name" value="P-loop containing nucleoside triphosphate hydrolases"/>
    <property type="match status" value="1"/>
</dbReference>
<evidence type="ECO:0000313" key="12">
    <source>
        <dbReference type="EMBL" id="SUK18726.1"/>
    </source>
</evidence>
<feature type="transmembrane region" description="Helical" evidence="9">
    <location>
        <begin position="166"/>
        <end position="185"/>
    </location>
</feature>
<keyword evidence="12" id="KW-0378">Hydrolase</keyword>
<dbReference type="GO" id="GO:0005886">
    <property type="term" value="C:plasma membrane"/>
    <property type="evidence" value="ECO:0007669"/>
    <property type="project" value="UniProtKB-SubCell"/>
</dbReference>
<evidence type="ECO:0000256" key="9">
    <source>
        <dbReference type="SAM" id="Phobius"/>
    </source>
</evidence>
<evidence type="ECO:0000256" key="7">
    <source>
        <dbReference type="ARBA" id="ARBA00023136"/>
    </source>
</evidence>
<dbReference type="GO" id="GO:0016887">
    <property type="term" value="F:ATP hydrolysis activity"/>
    <property type="evidence" value="ECO:0007669"/>
    <property type="project" value="InterPro"/>
</dbReference>
<name>A0A8G2I185_STAAU</name>
<dbReference type="PROSITE" id="PS00211">
    <property type="entry name" value="ABC_TRANSPORTER_1"/>
    <property type="match status" value="1"/>
</dbReference>
<dbReference type="InterPro" id="IPR003593">
    <property type="entry name" value="AAA+_ATPase"/>
</dbReference>
<reference evidence="12 13" key="1">
    <citation type="submission" date="2018-06" db="EMBL/GenBank/DDBJ databases">
        <authorList>
            <consortium name="Pathogen Informatics"/>
            <person name="Doyle S."/>
        </authorList>
    </citation>
    <scope>NUCLEOTIDE SEQUENCE [LARGE SCALE GENOMIC DNA]</scope>
    <source>
        <strain evidence="12 13">NCTC7972</strain>
    </source>
</reference>
<comment type="function">
    <text evidence="8">May be involved in multidrug export. Transmembrane domains (TMD) form a pore in the cell membrane and the ATP-binding domain (NBD) is responsible for energy generation.</text>
</comment>
<accession>A0A8G2I185</accession>
<dbReference type="GO" id="GO:0005524">
    <property type="term" value="F:ATP binding"/>
    <property type="evidence" value="ECO:0007669"/>
    <property type="project" value="UniProtKB-KW"/>
</dbReference>
<dbReference type="InterPro" id="IPR036640">
    <property type="entry name" value="ABC1_TM_sf"/>
</dbReference>
<dbReference type="Pfam" id="PF00664">
    <property type="entry name" value="ABC_membrane"/>
    <property type="match status" value="1"/>
</dbReference>
<evidence type="ECO:0000313" key="13">
    <source>
        <dbReference type="Proteomes" id="UP000254224"/>
    </source>
</evidence>
<keyword evidence="4" id="KW-0547">Nucleotide-binding</keyword>
<dbReference type="Pfam" id="PF00005">
    <property type="entry name" value="ABC_tran"/>
    <property type="match status" value="1"/>
</dbReference>
<dbReference type="SMART" id="SM00382">
    <property type="entry name" value="AAA"/>
    <property type="match status" value="1"/>
</dbReference>
<keyword evidence="3 9" id="KW-0812">Transmembrane</keyword>
<evidence type="ECO:0000256" key="4">
    <source>
        <dbReference type="ARBA" id="ARBA00022741"/>
    </source>
</evidence>
<comment type="caution">
    <text evidence="12">The sequence shown here is derived from an EMBL/GenBank/DDBJ whole genome shotgun (WGS) entry which is preliminary data.</text>
</comment>
<dbReference type="PANTHER" id="PTHR43394">
    <property type="entry name" value="ATP-DEPENDENT PERMEASE MDL1, MITOCHONDRIAL"/>
    <property type="match status" value="1"/>
</dbReference>
<dbReference type="RefSeq" id="WP_043054956.1">
    <property type="nucleotide sequence ID" value="NZ_BAABRD010000005.1"/>
</dbReference>
<dbReference type="EC" id="3.6.3.-" evidence="12"/>
<feature type="domain" description="ABC transmembrane type-1" evidence="11">
    <location>
        <begin position="24"/>
        <end position="306"/>
    </location>
</feature>
<evidence type="ECO:0000259" key="10">
    <source>
        <dbReference type="PROSITE" id="PS50893"/>
    </source>
</evidence>
<dbReference type="GO" id="GO:0015421">
    <property type="term" value="F:ABC-type oligopeptide transporter activity"/>
    <property type="evidence" value="ECO:0007669"/>
    <property type="project" value="TreeGrafter"/>
</dbReference>
<sequence>MNNQTSWIKILSGFASDSKWKIMLSILLSIISVFSGLVPYWAVFKIILMMINNTYTINTIMFYIFISLIAYISQVCCFGASTMLSHITAYEILSHIRKKLARKLMHLPLGVVESKKIGELKNIFVDKVETIELPLAHMIPEVVGNLLLSAAIFLYIMLIDWRMACALLVTIPIALFAFNKLMSGFNETYAKQMQSNNYMNSAIVEYIEGIEVIKTFNQSQSSYKKYQDAVDNYKIHTLNWFKNTWGYMNLGASVLPSTFLGILPVGMYLISINQLNYAEFFICIVLSLGVVAPIKNFTNYVNHLKSIQYALTEVNQILILEELALSSRFMEPQSYEIAFNNVGFSYTNDKDERIFKNLSFTVPENHFTAIIGESGSGKSTIAKLISRYWDVTTGEITIGNVNIKNIEPKQLNELVGYVGQDNFLLNLTFKENIKLGNPEASDDAVEKAAKLAQCHEFIKKLPEGYDTNVGSVGDKLSGGEKQRVTIARMILKDAPIIVLDEATAYVDPDSEQKIQEALNVLTRNKTLIVIAHRLSTIQHADQIIVLGNQQILEKGSHQLLLKLEAHYKNMWDMHMHTKDWGINTESN</sequence>
<keyword evidence="2" id="KW-0813">Transport</keyword>
<evidence type="ECO:0000256" key="3">
    <source>
        <dbReference type="ARBA" id="ARBA00022692"/>
    </source>
</evidence>
<evidence type="ECO:0000256" key="5">
    <source>
        <dbReference type="ARBA" id="ARBA00022840"/>
    </source>
</evidence>
<gene>
    <name evidence="12" type="ORF">NCTC7972_02280</name>
</gene>
<feature type="transmembrane region" description="Helical" evidence="9">
    <location>
        <begin position="60"/>
        <end position="84"/>
    </location>
</feature>
<dbReference type="InterPro" id="IPR003439">
    <property type="entry name" value="ABC_transporter-like_ATP-bd"/>
</dbReference>
<dbReference type="PROSITE" id="PS50929">
    <property type="entry name" value="ABC_TM1F"/>
    <property type="match status" value="1"/>
</dbReference>
<dbReference type="InterPro" id="IPR039421">
    <property type="entry name" value="Type_1_exporter"/>
</dbReference>
<feature type="transmembrane region" description="Helical" evidence="9">
    <location>
        <begin position="247"/>
        <end position="270"/>
    </location>
</feature>
<dbReference type="AlphaFoldDB" id="A0A8G2I185"/>
<feature type="transmembrane region" description="Helical" evidence="9">
    <location>
        <begin position="142"/>
        <end position="159"/>
    </location>
</feature>
<dbReference type="InterPro" id="IPR027417">
    <property type="entry name" value="P-loop_NTPase"/>
</dbReference>
<organism evidence="12 13">
    <name type="scientific">Staphylococcus aureus</name>
    <dbReference type="NCBI Taxonomy" id="1280"/>
    <lineage>
        <taxon>Bacteria</taxon>
        <taxon>Bacillati</taxon>
        <taxon>Bacillota</taxon>
        <taxon>Bacilli</taxon>
        <taxon>Bacillales</taxon>
        <taxon>Staphylococcaceae</taxon>
        <taxon>Staphylococcus</taxon>
    </lineage>
</organism>
<dbReference type="SUPFAM" id="SSF90123">
    <property type="entry name" value="ABC transporter transmembrane region"/>
    <property type="match status" value="1"/>
</dbReference>
<dbReference type="FunFam" id="3.40.50.300:FF:000287">
    <property type="entry name" value="Multidrug ABC transporter ATP-binding protein"/>
    <property type="match status" value="1"/>
</dbReference>
<feature type="transmembrane region" description="Helical" evidence="9">
    <location>
        <begin position="277"/>
        <end position="294"/>
    </location>
</feature>
<proteinExistence type="predicted"/>
<dbReference type="Proteomes" id="UP000254224">
    <property type="component" value="Unassembled WGS sequence"/>
</dbReference>